<reference evidence="1" key="1">
    <citation type="submission" date="2014-12" db="EMBL/GenBank/DDBJ databases">
        <title>Insight into the proteome of Arion vulgaris.</title>
        <authorList>
            <person name="Aradska J."/>
            <person name="Bulat T."/>
            <person name="Smidak R."/>
            <person name="Sarate P."/>
            <person name="Gangsoo J."/>
            <person name="Sialana F."/>
            <person name="Bilban M."/>
            <person name="Lubec G."/>
        </authorList>
    </citation>
    <scope>NUCLEOTIDE SEQUENCE</scope>
    <source>
        <tissue evidence="1">Skin</tissue>
    </source>
</reference>
<proteinExistence type="predicted"/>
<name>A0A0B7A0C8_9EUPU</name>
<gene>
    <name evidence="1" type="primary">ORF90707</name>
</gene>
<sequence length="76" mass="9263">MKKKLYFKTSISHDLAHHIIHGVLKYHKVSALWVSLQPNCTNDKKRLAEVLRWRWIFYQELLLRAPYYQLEPKRVD</sequence>
<dbReference type="AlphaFoldDB" id="A0A0B7A0C8"/>
<evidence type="ECO:0000313" key="1">
    <source>
        <dbReference type="EMBL" id="CEK74354.1"/>
    </source>
</evidence>
<dbReference type="EMBL" id="HACG01027489">
    <property type="protein sequence ID" value="CEK74354.1"/>
    <property type="molecule type" value="Transcribed_RNA"/>
</dbReference>
<organism evidence="1">
    <name type="scientific">Arion vulgaris</name>
    <dbReference type="NCBI Taxonomy" id="1028688"/>
    <lineage>
        <taxon>Eukaryota</taxon>
        <taxon>Metazoa</taxon>
        <taxon>Spiralia</taxon>
        <taxon>Lophotrochozoa</taxon>
        <taxon>Mollusca</taxon>
        <taxon>Gastropoda</taxon>
        <taxon>Heterobranchia</taxon>
        <taxon>Euthyneura</taxon>
        <taxon>Panpulmonata</taxon>
        <taxon>Eupulmonata</taxon>
        <taxon>Stylommatophora</taxon>
        <taxon>Helicina</taxon>
        <taxon>Arionoidea</taxon>
        <taxon>Arionidae</taxon>
        <taxon>Arion</taxon>
    </lineage>
</organism>
<accession>A0A0B7A0C8</accession>
<protein>
    <submittedName>
        <fullName evidence="1">Uncharacterized protein</fullName>
    </submittedName>
</protein>